<evidence type="ECO:0000256" key="6">
    <source>
        <dbReference type="ARBA" id="ARBA00022801"/>
    </source>
</evidence>
<evidence type="ECO:0000256" key="3">
    <source>
        <dbReference type="ARBA" id="ARBA00022722"/>
    </source>
</evidence>
<feature type="binding site" evidence="8">
    <location>
        <position position="170"/>
    </location>
    <ligand>
        <name>Zn(2+)</name>
        <dbReference type="ChEBI" id="CHEBI:29105"/>
        <label>1</label>
        <note>catalytic</note>
    </ligand>
</feature>
<comment type="cofactor">
    <cofactor evidence="8">
        <name>Zn(2+)</name>
        <dbReference type="ChEBI" id="CHEBI:29105"/>
    </cofactor>
    <text evidence="8">Binds 2 Zn(2+) ions.</text>
</comment>
<comment type="caution">
    <text evidence="9">The sequence shown here is derived from an EMBL/GenBank/DDBJ whole genome shotgun (WGS) entry which is preliminary data.</text>
</comment>
<dbReference type="GO" id="GO:0008270">
    <property type="term" value="F:zinc ion binding"/>
    <property type="evidence" value="ECO:0007669"/>
    <property type="project" value="UniProtKB-UniRule"/>
</dbReference>
<dbReference type="EC" id="3.1.26.11" evidence="8"/>
<evidence type="ECO:0000256" key="4">
    <source>
        <dbReference type="ARBA" id="ARBA00022723"/>
    </source>
</evidence>
<dbReference type="SUPFAM" id="SSF56281">
    <property type="entry name" value="Metallo-hydrolase/oxidoreductase"/>
    <property type="match status" value="1"/>
</dbReference>
<evidence type="ECO:0000256" key="7">
    <source>
        <dbReference type="ARBA" id="ARBA00022833"/>
    </source>
</evidence>
<evidence type="ECO:0000256" key="8">
    <source>
        <dbReference type="HAMAP-Rule" id="MF_01818"/>
    </source>
</evidence>
<feature type="binding site" evidence="8">
    <location>
        <position position="298"/>
    </location>
    <ligand>
        <name>Zn(2+)</name>
        <dbReference type="ChEBI" id="CHEBI:29105"/>
        <label>2</label>
        <note>catalytic</note>
    </ligand>
</feature>
<dbReference type="eggNOG" id="COG1234">
    <property type="taxonomic scope" value="Bacteria"/>
</dbReference>
<dbReference type="PANTHER" id="PTHR46018">
    <property type="entry name" value="ZINC PHOSPHODIESTERASE ELAC PROTEIN 1"/>
    <property type="match status" value="1"/>
</dbReference>
<feature type="binding site" evidence="8">
    <location>
        <position position="90"/>
    </location>
    <ligand>
        <name>Zn(2+)</name>
        <dbReference type="ChEBI" id="CHEBI:29105"/>
        <label>1</label>
        <note>catalytic</note>
    </ligand>
</feature>
<evidence type="ECO:0000313" key="10">
    <source>
        <dbReference type="Proteomes" id="UP000005697"/>
    </source>
</evidence>
<dbReference type="GO" id="GO:0042781">
    <property type="term" value="F:3'-tRNA processing endoribonuclease activity"/>
    <property type="evidence" value="ECO:0007669"/>
    <property type="project" value="UniProtKB-UniRule"/>
</dbReference>
<evidence type="ECO:0000256" key="1">
    <source>
        <dbReference type="ARBA" id="ARBA00011738"/>
    </source>
</evidence>
<dbReference type="HOGENOM" id="CLU_031317_2_1_10"/>
<dbReference type="CDD" id="cd07717">
    <property type="entry name" value="RNaseZ_ZiPD-like_MBL-fold"/>
    <property type="match status" value="1"/>
</dbReference>
<keyword evidence="6 8" id="KW-0378">Hydrolase</keyword>
<dbReference type="NCBIfam" id="NF000801">
    <property type="entry name" value="PRK00055.1-3"/>
    <property type="match status" value="1"/>
</dbReference>
<keyword evidence="2 8" id="KW-0819">tRNA processing</keyword>
<evidence type="ECO:0000256" key="5">
    <source>
        <dbReference type="ARBA" id="ARBA00022759"/>
    </source>
</evidence>
<comment type="function">
    <text evidence="8">Zinc phosphodiesterase, which displays some tRNA 3'-processing endonuclease activity. Probably involved in tRNA maturation, by removing a 3'-trailer from precursor tRNA.</text>
</comment>
<sequence length="331" mass="37904">MYDRMGVSVLTVSPASIPDIHFYSKHLMEPFTVRILGCGSALPTLQHFPSSQVVELREKQFLIDCGEGTQIQLRRLHIRFSRIIAVFISHLHGDHCFGLPGMLSTFGMTGRTAPLHLYAPATFEPVLRQMLDFFCQNLGFEVVYHPVDTTLHRVVYEDRSLTVETVPLQHRIECCGYLFREKPTLPHIRRDMLDFYHIPVSQINNIKAGADWTTPEGFLVPNSRLTYPSNPPRSYAYCSDTRYFKTLCKLVKGVNTLYHESTYTTEDVKRARLYWHSTSHQAAQVARDAGVGKLLLGHYSARYGNEEKLLEEAKEVFPNTFLTQEGKTFEI</sequence>
<comment type="similarity">
    <text evidence="8">Belongs to the RNase Z family.</text>
</comment>
<protein>
    <recommendedName>
        <fullName evidence="8">Ribonuclease Z</fullName>
        <shortName evidence="8">RNase Z</shortName>
        <ecNumber evidence="8">3.1.26.11</ecNumber>
    </recommendedName>
    <alternativeName>
        <fullName evidence="8">tRNA 3 endonuclease</fullName>
    </alternativeName>
    <alternativeName>
        <fullName evidence="8">tRNase Z</fullName>
    </alternativeName>
</protein>
<feature type="binding site" evidence="8">
    <location>
        <position position="92"/>
    </location>
    <ligand>
        <name>Zn(2+)</name>
        <dbReference type="ChEBI" id="CHEBI:29105"/>
        <label>1</label>
        <note>catalytic</note>
    </ligand>
</feature>
<keyword evidence="3 8" id="KW-0540">Nuclease</keyword>
<organism evidence="9 10">
    <name type="scientific">Prevotella multiformis DSM 16608</name>
    <dbReference type="NCBI Taxonomy" id="888743"/>
    <lineage>
        <taxon>Bacteria</taxon>
        <taxon>Pseudomonadati</taxon>
        <taxon>Bacteroidota</taxon>
        <taxon>Bacteroidia</taxon>
        <taxon>Bacteroidales</taxon>
        <taxon>Prevotellaceae</taxon>
        <taxon>Prevotella</taxon>
    </lineage>
</organism>
<dbReference type="HAMAP" id="MF_01818">
    <property type="entry name" value="RNase_Z_BN"/>
    <property type="match status" value="1"/>
</dbReference>
<keyword evidence="4 8" id="KW-0479">Metal-binding</keyword>
<name>F0F7P5_9BACT</name>
<feature type="binding site" evidence="8">
    <location>
        <position position="95"/>
    </location>
    <ligand>
        <name>Zn(2+)</name>
        <dbReference type="ChEBI" id="CHEBI:29105"/>
        <label>2</label>
        <note>catalytic</note>
    </ligand>
</feature>
<comment type="subunit">
    <text evidence="1 8">Homodimer.</text>
</comment>
<dbReference type="EMBL" id="AEWX01000024">
    <property type="protein sequence ID" value="EGC19738.1"/>
    <property type="molecule type" value="Genomic_DNA"/>
</dbReference>
<gene>
    <name evidence="8 9" type="primary">rnz</name>
    <name evidence="9" type="ORF">HMPREF9141_1612</name>
</gene>
<dbReference type="Gene3D" id="3.60.15.10">
    <property type="entry name" value="Ribonuclease Z/Hydroxyacylglutathione hydrolase-like"/>
    <property type="match status" value="1"/>
</dbReference>
<keyword evidence="5 8" id="KW-0255">Endonuclease</keyword>
<dbReference type="PANTHER" id="PTHR46018:SF2">
    <property type="entry name" value="ZINC PHOSPHODIESTERASE ELAC PROTEIN 1"/>
    <property type="match status" value="1"/>
</dbReference>
<accession>F0F7P5</accession>
<evidence type="ECO:0000256" key="2">
    <source>
        <dbReference type="ARBA" id="ARBA00022694"/>
    </source>
</evidence>
<dbReference type="STRING" id="888743.HMPREF9141_1612"/>
<dbReference type="Pfam" id="PF23023">
    <property type="entry name" value="Anti-Pycsar_Apyc1"/>
    <property type="match status" value="1"/>
</dbReference>
<feature type="active site" description="Proton acceptor" evidence="8">
    <location>
        <position position="94"/>
    </location>
</feature>
<dbReference type="AlphaFoldDB" id="F0F7P5"/>
<proteinExistence type="inferred from homology"/>
<feature type="binding site" evidence="8">
    <location>
        <position position="240"/>
    </location>
    <ligand>
        <name>Zn(2+)</name>
        <dbReference type="ChEBI" id="CHEBI:29105"/>
        <label>1</label>
        <note>catalytic</note>
    </ligand>
</feature>
<keyword evidence="7 8" id="KW-0862">Zinc</keyword>
<feature type="binding site" evidence="8">
    <location>
        <position position="94"/>
    </location>
    <ligand>
        <name>Zn(2+)</name>
        <dbReference type="ChEBI" id="CHEBI:29105"/>
        <label>2</label>
        <note>catalytic</note>
    </ligand>
</feature>
<evidence type="ECO:0000313" key="9">
    <source>
        <dbReference type="EMBL" id="EGC19738.1"/>
    </source>
</evidence>
<keyword evidence="10" id="KW-1185">Reference proteome</keyword>
<dbReference type="InterPro" id="IPR036866">
    <property type="entry name" value="RibonucZ/Hydroxyglut_hydro"/>
</dbReference>
<comment type="catalytic activity">
    <reaction evidence="8">
        <text>Endonucleolytic cleavage of RNA, removing extra 3' nucleotides from tRNA precursor, generating 3' termini of tRNAs. A 3'-hydroxy group is left at the tRNA terminus and a 5'-phosphoryl group is left at the trailer molecule.</text>
        <dbReference type="EC" id="3.1.26.11"/>
    </reaction>
</comment>
<reference evidence="9 10" key="1">
    <citation type="submission" date="2011-01" db="EMBL/GenBank/DDBJ databases">
        <authorList>
            <person name="Muzny D."/>
            <person name="Qin X."/>
            <person name="Deng J."/>
            <person name="Jiang H."/>
            <person name="Liu Y."/>
            <person name="Qu J."/>
            <person name="Song X.-Z."/>
            <person name="Zhang L."/>
            <person name="Thornton R."/>
            <person name="Coyle M."/>
            <person name="Francisco L."/>
            <person name="Jackson L."/>
            <person name="Javaid M."/>
            <person name="Korchina V."/>
            <person name="Kovar C."/>
            <person name="Mata R."/>
            <person name="Mathew T."/>
            <person name="Ngo R."/>
            <person name="Nguyen L."/>
            <person name="Nguyen N."/>
            <person name="Okwuonu G."/>
            <person name="Ongeri F."/>
            <person name="Pham C."/>
            <person name="Simmons D."/>
            <person name="Wilczek-Boney K."/>
            <person name="Hale W."/>
            <person name="Jakkamsetti A."/>
            <person name="Pham P."/>
            <person name="Ruth R."/>
            <person name="San Lucas F."/>
            <person name="Warren J."/>
            <person name="Zhang J."/>
            <person name="Zhao Z."/>
            <person name="Zhou C."/>
            <person name="Zhu D."/>
            <person name="Lee S."/>
            <person name="Bess C."/>
            <person name="Blankenburg K."/>
            <person name="Forbes L."/>
            <person name="Fu Q."/>
            <person name="Gubbala S."/>
            <person name="Hirani K."/>
            <person name="Jayaseelan J.C."/>
            <person name="Lara F."/>
            <person name="Munidasa M."/>
            <person name="Palculict T."/>
            <person name="Patil S."/>
            <person name="Pu L.-L."/>
            <person name="Saada N."/>
            <person name="Tang L."/>
            <person name="Weissenberger G."/>
            <person name="Zhu Y."/>
            <person name="Hemphill L."/>
            <person name="Shang Y."/>
            <person name="Youmans B."/>
            <person name="Ayvaz T."/>
            <person name="Ross M."/>
            <person name="Santibanez J."/>
            <person name="Aqrawi P."/>
            <person name="Gross S."/>
            <person name="Joshi V."/>
            <person name="Fowler G."/>
            <person name="Nazareth L."/>
            <person name="Reid J."/>
            <person name="Worley K."/>
            <person name="Petrosino J."/>
            <person name="Highlander S."/>
            <person name="Gibbs R."/>
        </authorList>
    </citation>
    <scope>NUCLEOTIDE SEQUENCE [LARGE SCALE GENOMIC DNA]</scope>
    <source>
        <strain evidence="9 10">DSM 16608</strain>
    </source>
</reference>
<dbReference type="Proteomes" id="UP000005697">
    <property type="component" value="Unassembled WGS sequence"/>
</dbReference>
<dbReference type="InterPro" id="IPR013471">
    <property type="entry name" value="RNase_Z/BN"/>
</dbReference>
<dbReference type="NCBIfam" id="TIGR02651">
    <property type="entry name" value="RNase_Z"/>
    <property type="match status" value="1"/>
</dbReference>
<feature type="binding site" evidence="8">
    <location>
        <position position="240"/>
    </location>
    <ligand>
        <name>Zn(2+)</name>
        <dbReference type="ChEBI" id="CHEBI:29105"/>
        <label>2</label>
        <note>catalytic</note>
    </ligand>
</feature>